<comment type="caution">
    <text evidence="2">The sequence shown here is derived from an EMBL/GenBank/DDBJ whole genome shotgun (WGS) entry which is preliminary data.</text>
</comment>
<name>A0A9X4SF14_9BURK</name>
<dbReference type="OrthoDB" id="5767052at2"/>
<dbReference type="EMBL" id="AOGK01000007">
    <property type="protein sequence ID" value="MDG5975616.1"/>
    <property type="molecule type" value="Genomic_DNA"/>
</dbReference>
<evidence type="ECO:0000256" key="1">
    <source>
        <dbReference type="SAM" id="MobiDB-lite"/>
    </source>
</evidence>
<proteinExistence type="predicted"/>
<evidence type="ECO:0000313" key="3">
    <source>
        <dbReference type="Proteomes" id="UP001152876"/>
    </source>
</evidence>
<sequence>MNTFAGAAPGHGLNLGQNLPRIISRRPLRHGVLALALALLTLLLGACSATRLAYNQAPNLVYWWIDGYTDLNDAQSVQLRQDIDSFFAWHRSTELPIYTGFLMQWQQLAVKDSTAQLTCIQFERLRSSYLRLIDRSLEPLARLALQLTPDQLQHMERHYAKSNQVFAEDYLGSPEQRLDTLLDKATSRYETLYGTLTDAQTALLTQRLRQSAFDPQRIHAERLRRQNDLLQTLRGLLGHAGGDNGTSPSATAPTTPPATQAAAVAALRAWHDRVMRAPVPGFHAYSESLVREGCEQFAALHNSTSPAQRAHAVDVLKGYEEDLRALMATH</sequence>
<reference evidence="2" key="1">
    <citation type="submission" date="2013-01" db="EMBL/GenBank/DDBJ databases">
        <title>Genome draft of Hydrogenophaga taeniospiralis 2K1.</title>
        <authorList>
            <person name="Gomila M."/>
            <person name="Lalucat J."/>
        </authorList>
    </citation>
    <scope>NUCLEOTIDE SEQUENCE</scope>
    <source>
        <strain evidence="2">CCUG 15921</strain>
    </source>
</reference>
<evidence type="ECO:0008006" key="4">
    <source>
        <dbReference type="Google" id="ProtNLM"/>
    </source>
</evidence>
<dbReference type="Pfam" id="PF19795">
    <property type="entry name" value="DUF6279"/>
    <property type="match status" value="1"/>
</dbReference>
<feature type="compositionally biased region" description="Low complexity" evidence="1">
    <location>
        <begin position="246"/>
        <end position="256"/>
    </location>
</feature>
<dbReference type="RefSeq" id="WP_157572072.1">
    <property type="nucleotide sequence ID" value="NZ_AOGK01000007.1"/>
</dbReference>
<evidence type="ECO:0000313" key="2">
    <source>
        <dbReference type="EMBL" id="MDG5975616.1"/>
    </source>
</evidence>
<dbReference type="Proteomes" id="UP001152876">
    <property type="component" value="Unassembled WGS sequence"/>
</dbReference>
<accession>A0A9X4SF14</accession>
<keyword evidence="3" id="KW-1185">Reference proteome</keyword>
<organism evidence="2 3">
    <name type="scientific">Hydrogenophaga taeniospiralis CCUG 15921</name>
    <dbReference type="NCBI Taxonomy" id="1281780"/>
    <lineage>
        <taxon>Bacteria</taxon>
        <taxon>Pseudomonadati</taxon>
        <taxon>Pseudomonadota</taxon>
        <taxon>Betaproteobacteria</taxon>
        <taxon>Burkholderiales</taxon>
        <taxon>Comamonadaceae</taxon>
        <taxon>Hydrogenophaga</taxon>
    </lineage>
</organism>
<protein>
    <recommendedName>
        <fullName evidence="4">Lipoprotein</fullName>
    </recommendedName>
</protein>
<dbReference type="AlphaFoldDB" id="A0A9X4SF14"/>
<gene>
    <name evidence="2" type="ORF">H010_10161</name>
</gene>
<feature type="region of interest" description="Disordered" evidence="1">
    <location>
        <begin position="236"/>
        <end position="256"/>
    </location>
</feature>